<name>A0A1H4V5Q4_TSUTY</name>
<dbReference type="STRING" id="57704.SAMN04489793_3149"/>
<sequence length="145" mass="15413">MDDNAPACTNCKARPRLPGPDGFSAHCRTCWSLFARAPYCHHSRCDSVPNGTRTELVNGPFAAAGAPAHYRCPNGHDHGDLAGWEKDSGRMHGLQDALEAEVNPSHRRVLDTRIANARRGTPGGDAYLSAVGTILGAGTRKDPAA</sequence>
<dbReference type="Proteomes" id="UP000182241">
    <property type="component" value="Unassembled WGS sequence"/>
</dbReference>
<proteinExistence type="predicted"/>
<evidence type="ECO:0000313" key="1">
    <source>
        <dbReference type="EMBL" id="SEC76275.1"/>
    </source>
</evidence>
<dbReference type="RefSeq" id="WP_074850607.1">
    <property type="nucleotide sequence ID" value="NZ_FNSA01000003.1"/>
</dbReference>
<accession>A0A1H4V5Q4</accession>
<evidence type="ECO:0000313" key="2">
    <source>
        <dbReference type="Proteomes" id="UP000182241"/>
    </source>
</evidence>
<organism evidence="1 2">
    <name type="scientific">Tsukamurella tyrosinosolvens</name>
    <dbReference type="NCBI Taxonomy" id="57704"/>
    <lineage>
        <taxon>Bacteria</taxon>
        <taxon>Bacillati</taxon>
        <taxon>Actinomycetota</taxon>
        <taxon>Actinomycetes</taxon>
        <taxon>Mycobacteriales</taxon>
        <taxon>Tsukamurellaceae</taxon>
        <taxon>Tsukamurella</taxon>
    </lineage>
</organism>
<protein>
    <submittedName>
        <fullName evidence="1">Uncharacterized protein</fullName>
    </submittedName>
</protein>
<dbReference type="EMBL" id="FNSA01000003">
    <property type="protein sequence ID" value="SEC76275.1"/>
    <property type="molecule type" value="Genomic_DNA"/>
</dbReference>
<keyword evidence="2" id="KW-1185">Reference proteome</keyword>
<dbReference type="AlphaFoldDB" id="A0A1H4V5Q4"/>
<gene>
    <name evidence="1" type="ORF">SAMN04489793_3149</name>
</gene>
<reference evidence="2" key="1">
    <citation type="submission" date="2016-10" db="EMBL/GenBank/DDBJ databases">
        <authorList>
            <person name="Varghese N."/>
            <person name="Submissions S."/>
        </authorList>
    </citation>
    <scope>NUCLEOTIDE SEQUENCE [LARGE SCALE GENOMIC DNA]</scope>
    <source>
        <strain evidence="2">DSM 44234</strain>
    </source>
</reference>